<protein>
    <recommendedName>
        <fullName evidence="4 11">Orotidine 5'-phosphate decarboxylase</fullName>
        <ecNumber evidence="3 11">4.1.1.23</ecNumber>
    </recommendedName>
</protein>
<feature type="binding site" evidence="10">
    <location>
        <position position="117"/>
    </location>
    <ligand>
        <name>substrate</name>
    </ligand>
</feature>
<evidence type="ECO:0000256" key="1">
    <source>
        <dbReference type="ARBA" id="ARBA00002356"/>
    </source>
</evidence>
<name>A0A1F5RZH6_9BACT</name>
<keyword evidence="5 11" id="KW-0210">Decarboxylase</keyword>
<feature type="non-terminal residue" evidence="13">
    <location>
        <position position="196"/>
    </location>
</feature>
<dbReference type="AlphaFoldDB" id="A0A1F5RZH6"/>
<dbReference type="InterPro" id="IPR013785">
    <property type="entry name" value="Aldolase_TIM"/>
</dbReference>
<dbReference type="Pfam" id="PF00215">
    <property type="entry name" value="OMPdecase"/>
    <property type="match status" value="1"/>
</dbReference>
<comment type="function">
    <text evidence="1">Catalyzes the decarboxylation of orotidine 5'-monophosphate (OMP) to uridine 5'-monophosphate (UMP).</text>
</comment>
<keyword evidence="6 11" id="KW-0665">Pyrimidine biosynthesis</keyword>
<dbReference type="CDD" id="cd04725">
    <property type="entry name" value="OMP_decarboxylase_like"/>
    <property type="match status" value="1"/>
</dbReference>
<evidence type="ECO:0000256" key="4">
    <source>
        <dbReference type="ARBA" id="ARBA00021923"/>
    </source>
</evidence>
<dbReference type="PANTHER" id="PTHR32119:SF2">
    <property type="entry name" value="OROTIDINE 5'-PHOSPHATE DECARBOXYLASE"/>
    <property type="match status" value="1"/>
</dbReference>
<feature type="active site" description="For OMPdecase activity" evidence="9">
    <location>
        <position position="64"/>
    </location>
</feature>
<dbReference type="InterPro" id="IPR001754">
    <property type="entry name" value="OMPdeCOase_dom"/>
</dbReference>
<dbReference type="UniPathway" id="UPA00070">
    <property type="reaction ID" value="UER00120"/>
</dbReference>
<sequence length="196" mass="20707">MAAKDRIIVALDVPSLEQAGPLITSLAYYVWCFKIGLELITAEGGPQAVRFVQERGGQVFYDGKFCDIPNTVGNAAKAAAGLGVQMFNVHASAGVEAMMAAVANKWKALVLAVTVLTSLEENNAHLIFGGSSKAKVLQLARDAKIAGCDGIICSPQELELLGKQKELVGLLKVTPGVRPEWAATGDQKRVMTPAEA</sequence>
<feature type="binding site" evidence="10">
    <location>
        <position position="178"/>
    </location>
    <ligand>
        <name>substrate</name>
    </ligand>
</feature>
<feature type="binding site" evidence="10">
    <location>
        <position position="12"/>
    </location>
    <ligand>
        <name>substrate</name>
    </ligand>
</feature>
<dbReference type="PANTHER" id="PTHR32119">
    <property type="entry name" value="OROTIDINE 5'-PHOSPHATE DECARBOXYLASE"/>
    <property type="match status" value="1"/>
</dbReference>
<feature type="domain" description="Orotidine 5'-phosphate decarboxylase" evidence="12">
    <location>
        <begin position="6"/>
        <end position="196"/>
    </location>
</feature>
<evidence type="ECO:0000256" key="10">
    <source>
        <dbReference type="PIRSR" id="PIRSR614732-2"/>
    </source>
</evidence>
<keyword evidence="7 11" id="KW-0456">Lyase</keyword>
<evidence type="ECO:0000256" key="11">
    <source>
        <dbReference type="RuleBase" id="RU000512"/>
    </source>
</evidence>
<dbReference type="SUPFAM" id="SSF51366">
    <property type="entry name" value="Ribulose-phoshate binding barrel"/>
    <property type="match status" value="1"/>
</dbReference>
<comment type="catalytic activity">
    <reaction evidence="8 11">
        <text>orotidine 5'-phosphate + H(+) = UMP + CO2</text>
        <dbReference type="Rhea" id="RHEA:11596"/>
        <dbReference type="ChEBI" id="CHEBI:15378"/>
        <dbReference type="ChEBI" id="CHEBI:16526"/>
        <dbReference type="ChEBI" id="CHEBI:57538"/>
        <dbReference type="ChEBI" id="CHEBI:57865"/>
        <dbReference type="EC" id="4.1.1.23"/>
    </reaction>
</comment>
<evidence type="ECO:0000313" key="14">
    <source>
        <dbReference type="Proteomes" id="UP000178682"/>
    </source>
</evidence>
<dbReference type="NCBIfam" id="TIGR01740">
    <property type="entry name" value="pyrF"/>
    <property type="match status" value="1"/>
</dbReference>
<dbReference type="Proteomes" id="UP000178682">
    <property type="component" value="Unassembled WGS sequence"/>
</dbReference>
<feature type="binding site" evidence="10">
    <location>
        <position position="187"/>
    </location>
    <ligand>
        <name>substrate</name>
    </ligand>
</feature>
<dbReference type="GO" id="GO:0004590">
    <property type="term" value="F:orotidine-5'-phosphate decarboxylase activity"/>
    <property type="evidence" value="ECO:0007669"/>
    <property type="project" value="UniProtKB-EC"/>
</dbReference>
<dbReference type="InterPro" id="IPR018089">
    <property type="entry name" value="OMPdecase_AS"/>
</dbReference>
<evidence type="ECO:0000256" key="6">
    <source>
        <dbReference type="ARBA" id="ARBA00022975"/>
    </source>
</evidence>
<dbReference type="GO" id="GO:0044205">
    <property type="term" value="P:'de novo' UMP biosynthetic process"/>
    <property type="evidence" value="ECO:0007669"/>
    <property type="project" value="UniProtKB-UniPathway"/>
</dbReference>
<dbReference type="EC" id="4.1.1.23" evidence="3 11"/>
<dbReference type="SMART" id="SM00934">
    <property type="entry name" value="OMPdecase"/>
    <property type="match status" value="1"/>
</dbReference>
<comment type="pathway">
    <text evidence="2 11">Pyrimidine metabolism; UMP biosynthesis via de novo pathway; UMP from orotate: step 2/2.</text>
</comment>
<feature type="active site" description="For OMPdecase activity" evidence="9">
    <location>
        <position position="62"/>
    </location>
</feature>
<evidence type="ECO:0000256" key="9">
    <source>
        <dbReference type="PIRSR" id="PIRSR614732-1"/>
    </source>
</evidence>
<gene>
    <name evidence="13" type="ORF">A3G56_01475</name>
</gene>
<reference evidence="13 14" key="1">
    <citation type="journal article" date="2016" name="Nat. Commun.">
        <title>Thousands of microbial genomes shed light on interconnected biogeochemical processes in an aquifer system.</title>
        <authorList>
            <person name="Anantharaman K."/>
            <person name="Brown C.T."/>
            <person name="Hug L.A."/>
            <person name="Sharon I."/>
            <person name="Castelle C.J."/>
            <person name="Probst A.J."/>
            <person name="Thomas B.C."/>
            <person name="Singh A."/>
            <person name="Wilkins M.J."/>
            <person name="Karaoz U."/>
            <person name="Brodie E.L."/>
            <person name="Williams K.H."/>
            <person name="Hubbard S.S."/>
            <person name="Banfield J.F."/>
        </authorList>
    </citation>
    <scope>NUCLEOTIDE SEQUENCE [LARGE SCALE GENOMIC DNA]</scope>
</reference>
<evidence type="ECO:0000256" key="3">
    <source>
        <dbReference type="ARBA" id="ARBA00012321"/>
    </source>
</evidence>
<evidence type="ECO:0000256" key="2">
    <source>
        <dbReference type="ARBA" id="ARBA00004861"/>
    </source>
</evidence>
<dbReference type="PROSITE" id="PS00156">
    <property type="entry name" value="OMPDECASE"/>
    <property type="match status" value="1"/>
</dbReference>
<dbReference type="GO" id="GO:0006207">
    <property type="term" value="P:'de novo' pyrimidine nucleobase biosynthetic process"/>
    <property type="evidence" value="ECO:0007669"/>
    <property type="project" value="InterPro"/>
</dbReference>
<organism evidence="13 14">
    <name type="scientific">Candidatus Falkowbacteria bacterium RIFCSPLOWO2_12_FULL_45_10</name>
    <dbReference type="NCBI Taxonomy" id="1797990"/>
    <lineage>
        <taxon>Bacteria</taxon>
        <taxon>Candidatus Falkowiibacteriota</taxon>
    </lineage>
</organism>
<feature type="binding site" evidence="10">
    <location>
        <position position="34"/>
    </location>
    <ligand>
        <name>substrate</name>
    </ligand>
</feature>
<dbReference type="EMBL" id="MFFX01000007">
    <property type="protein sequence ID" value="OGF19850.1"/>
    <property type="molecule type" value="Genomic_DNA"/>
</dbReference>
<dbReference type="GO" id="GO:0005829">
    <property type="term" value="C:cytosol"/>
    <property type="evidence" value="ECO:0007669"/>
    <property type="project" value="TreeGrafter"/>
</dbReference>
<dbReference type="InterPro" id="IPR011060">
    <property type="entry name" value="RibuloseP-bd_barrel"/>
</dbReference>
<evidence type="ECO:0000256" key="5">
    <source>
        <dbReference type="ARBA" id="ARBA00022793"/>
    </source>
</evidence>
<evidence type="ECO:0000259" key="12">
    <source>
        <dbReference type="SMART" id="SM00934"/>
    </source>
</evidence>
<evidence type="ECO:0000256" key="8">
    <source>
        <dbReference type="ARBA" id="ARBA00049157"/>
    </source>
</evidence>
<accession>A0A1F5RZH6</accession>
<proteinExistence type="inferred from homology"/>
<dbReference type="InterPro" id="IPR014732">
    <property type="entry name" value="OMPdecase"/>
</dbReference>
<feature type="active site" description="For OMPdecase activity" evidence="9">
    <location>
        <position position="67"/>
    </location>
</feature>
<comment type="caution">
    <text evidence="13">The sequence shown here is derived from an EMBL/GenBank/DDBJ whole genome shotgun (WGS) entry which is preliminary data.</text>
</comment>
<evidence type="ECO:0000256" key="7">
    <source>
        <dbReference type="ARBA" id="ARBA00023239"/>
    </source>
</evidence>
<dbReference type="Gene3D" id="3.20.20.70">
    <property type="entry name" value="Aldolase class I"/>
    <property type="match status" value="1"/>
</dbReference>
<comment type="similarity">
    <text evidence="11">Belongs to the OMP decarboxylase family.</text>
</comment>
<evidence type="ECO:0000313" key="13">
    <source>
        <dbReference type="EMBL" id="OGF19850.1"/>
    </source>
</evidence>